<proteinExistence type="inferred from homology"/>
<keyword evidence="15" id="KW-1185">Reference proteome</keyword>
<feature type="binding site" evidence="11">
    <location>
        <position position="251"/>
    </location>
    <ligand>
        <name>ATP</name>
        <dbReference type="ChEBI" id="CHEBI:30616"/>
    </ligand>
</feature>
<organism evidence="14 15">
    <name type="scientific">Halarsenatibacter silvermanii</name>
    <dbReference type="NCBI Taxonomy" id="321763"/>
    <lineage>
        <taxon>Bacteria</taxon>
        <taxon>Bacillati</taxon>
        <taxon>Bacillota</taxon>
        <taxon>Clostridia</taxon>
        <taxon>Halanaerobiales</taxon>
        <taxon>Halarsenatibacteraceae</taxon>
        <taxon>Halarsenatibacter</taxon>
    </lineage>
</organism>
<dbReference type="GO" id="GO:0005524">
    <property type="term" value="F:ATP binding"/>
    <property type="evidence" value="ECO:0007669"/>
    <property type="project" value="UniProtKB-UniRule"/>
</dbReference>
<comment type="catalytic activity">
    <reaction evidence="10 11">
        <text>tRNA(Glu) + L-glutamate + ATP = L-glutamyl-tRNA(Glu) + AMP + diphosphate</text>
        <dbReference type="Rhea" id="RHEA:23540"/>
        <dbReference type="Rhea" id="RHEA-COMP:9663"/>
        <dbReference type="Rhea" id="RHEA-COMP:9680"/>
        <dbReference type="ChEBI" id="CHEBI:29985"/>
        <dbReference type="ChEBI" id="CHEBI:30616"/>
        <dbReference type="ChEBI" id="CHEBI:33019"/>
        <dbReference type="ChEBI" id="CHEBI:78442"/>
        <dbReference type="ChEBI" id="CHEBI:78520"/>
        <dbReference type="ChEBI" id="CHEBI:456215"/>
        <dbReference type="EC" id="6.1.1.17"/>
    </reaction>
</comment>
<keyword evidence="7 11" id="KW-0067">ATP-binding</keyword>
<evidence type="ECO:0000313" key="14">
    <source>
        <dbReference type="EMBL" id="SDM40437.1"/>
    </source>
</evidence>
<dbReference type="InterPro" id="IPR014729">
    <property type="entry name" value="Rossmann-like_a/b/a_fold"/>
</dbReference>
<dbReference type="InterPro" id="IPR000924">
    <property type="entry name" value="Glu/Gln-tRNA-synth"/>
</dbReference>
<dbReference type="GO" id="GO:0006424">
    <property type="term" value="P:glutamyl-tRNA aminoacylation"/>
    <property type="evidence" value="ECO:0007669"/>
    <property type="project" value="UniProtKB-UniRule"/>
</dbReference>
<dbReference type="PANTHER" id="PTHR43311">
    <property type="entry name" value="GLUTAMATE--TRNA LIGASE"/>
    <property type="match status" value="1"/>
</dbReference>
<name>A0A1G9SYN7_9FIRM</name>
<dbReference type="InterPro" id="IPR004527">
    <property type="entry name" value="Glu-tRNA-ligase_bac/mito"/>
</dbReference>
<evidence type="ECO:0000256" key="7">
    <source>
        <dbReference type="ARBA" id="ARBA00022840"/>
    </source>
</evidence>
<evidence type="ECO:0000259" key="12">
    <source>
        <dbReference type="Pfam" id="PF00749"/>
    </source>
</evidence>
<dbReference type="RefSeq" id="WP_089762101.1">
    <property type="nucleotide sequence ID" value="NZ_FNGO01000032.1"/>
</dbReference>
<evidence type="ECO:0000256" key="9">
    <source>
        <dbReference type="ARBA" id="ARBA00023146"/>
    </source>
</evidence>
<dbReference type="PANTHER" id="PTHR43311:SF2">
    <property type="entry name" value="GLUTAMATE--TRNA LIGASE, MITOCHONDRIAL-RELATED"/>
    <property type="match status" value="1"/>
</dbReference>
<keyword evidence="8 11" id="KW-0648">Protein biosynthesis</keyword>
<dbReference type="PRINTS" id="PR00987">
    <property type="entry name" value="TRNASYNTHGLU"/>
</dbReference>
<dbReference type="Gene3D" id="1.10.8.70">
    <property type="entry name" value="Glutamate-tRNA synthetase, class I, anticodon-binding domain 1"/>
    <property type="match status" value="1"/>
</dbReference>
<comment type="similarity">
    <text evidence="2 11">Belongs to the class-I aminoacyl-tRNA synthetase family. Glutamate--tRNA ligase type 1 subfamily.</text>
</comment>
<evidence type="ECO:0000256" key="10">
    <source>
        <dbReference type="ARBA" id="ARBA00048351"/>
    </source>
</evidence>
<dbReference type="InterPro" id="IPR033910">
    <property type="entry name" value="GluRS_core"/>
</dbReference>
<feature type="domain" description="Aminoacyl-tRNA synthetase class I anticodon-binding" evidence="13">
    <location>
        <begin position="337"/>
        <end position="478"/>
    </location>
</feature>
<dbReference type="EMBL" id="FNGO01000032">
    <property type="protein sequence ID" value="SDM40437.1"/>
    <property type="molecule type" value="Genomic_DNA"/>
</dbReference>
<dbReference type="CDD" id="cd00808">
    <property type="entry name" value="GluRS_core"/>
    <property type="match status" value="1"/>
</dbReference>
<dbReference type="Gene3D" id="1.10.10.350">
    <property type="match status" value="1"/>
</dbReference>
<dbReference type="AlphaFoldDB" id="A0A1G9SYN7"/>
<feature type="domain" description="Glutamyl/glutaminyl-tRNA synthetase class Ib catalytic" evidence="12">
    <location>
        <begin position="4"/>
        <end position="319"/>
    </location>
</feature>
<comment type="subcellular location">
    <subcellularLocation>
        <location evidence="1 11">Cytoplasm</location>
    </subcellularLocation>
</comment>
<dbReference type="InterPro" id="IPR008925">
    <property type="entry name" value="aa_tRNA-synth_I_cd-bd_sf"/>
</dbReference>
<dbReference type="InterPro" id="IPR020751">
    <property type="entry name" value="aa-tRNA-synth_I_codon-bd_sub2"/>
</dbReference>
<dbReference type="InterPro" id="IPR049940">
    <property type="entry name" value="GluQ/Sye"/>
</dbReference>
<dbReference type="HAMAP" id="MF_00022">
    <property type="entry name" value="Glu_tRNA_synth_type1"/>
    <property type="match status" value="1"/>
</dbReference>
<dbReference type="STRING" id="321763.SAMN04488692_13216"/>
<dbReference type="InterPro" id="IPR045462">
    <property type="entry name" value="aa-tRNA-synth_I_cd-bd"/>
</dbReference>
<evidence type="ECO:0000256" key="5">
    <source>
        <dbReference type="ARBA" id="ARBA00022598"/>
    </source>
</evidence>
<dbReference type="NCBIfam" id="TIGR00464">
    <property type="entry name" value="gltX_bact"/>
    <property type="match status" value="1"/>
</dbReference>
<protein>
    <recommendedName>
        <fullName evidence="11">Glutamate--tRNA ligase</fullName>
        <ecNumber evidence="11">6.1.1.17</ecNumber>
    </recommendedName>
    <alternativeName>
        <fullName evidence="11">Glutamyl-tRNA synthetase</fullName>
        <shortName evidence="11">GluRS</shortName>
    </alternativeName>
</protein>
<evidence type="ECO:0000259" key="13">
    <source>
        <dbReference type="Pfam" id="PF19269"/>
    </source>
</evidence>
<dbReference type="GO" id="GO:0005829">
    <property type="term" value="C:cytosol"/>
    <property type="evidence" value="ECO:0007669"/>
    <property type="project" value="TreeGrafter"/>
</dbReference>
<evidence type="ECO:0000256" key="8">
    <source>
        <dbReference type="ARBA" id="ARBA00022917"/>
    </source>
</evidence>
<dbReference type="SUPFAM" id="SSF48163">
    <property type="entry name" value="An anticodon-binding domain of class I aminoacyl-tRNA synthetases"/>
    <property type="match status" value="1"/>
</dbReference>
<reference evidence="14 15" key="1">
    <citation type="submission" date="2016-10" db="EMBL/GenBank/DDBJ databases">
        <authorList>
            <person name="de Groot N.N."/>
        </authorList>
    </citation>
    <scope>NUCLEOTIDE SEQUENCE [LARGE SCALE GENOMIC DNA]</scope>
    <source>
        <strain evidence="14 15">SLAS-1</strain>
    </source>
</reference>
<dbReference type="InterPro" id="IPR020058">
    <property type="entry name" value="Glu/Gln-tRNA-synth_Ib_cat-dom"/>
</dbReference>
<comment type="subunit">
    <text evidence="3 11">Monomer.</text>
</comment>
<comment type="function">
    <text evidence="11">Catalyzes the attachment of glutamate to tRNA(Glu) in a two-step reaction: glutamate is first activated by ATP to form Glu-AMP and then transferred to the acceptor end of tRNA(Glu).</text>
</comment>
<keyword evidence="9 11" id="KW-0030">Aminoacyl-tRNA synthetase</keyword>
<comment type="caution">
    <text evidence="11">Lacks conserved residue(s) required for the propagation of feature annotation.</text>
</comment>
<evidence type="ECO:0000256" key="4">
    <source>
        <dbReference type="ARBA" id="ARBA00022490"/>
    </source>
</evidence>
<feature type="short sequence motif" description="'HIGH' region" evidence="11">
    <location>
        <begin position="10"/>
        <end position="20"/>
    </location>
</feature>
<keyword evidence="4 11" id="KW-0963">Cytoplasm</keyword>
<dbReference type="FunFam" id="3.40.50.620:FF:000007">
    <property type="entry name" value="Glutamate--tRNA ligase"/>
    <property type="match status" value="1"/>
</dbReference>
<dbReference type="InterPro" id="IPR020752">
    <property type="entry name" value="Glu-tRNA-synth_I_codon-bd_sub1"/>
</dbReference>
<accession>A0A1G9SYN7</accession>
<dbReference type="GO" id="GO:0004818">
    <property type="term" value="F:glutamate-tRNA ligase activity"/>
    <property type="evidence" value="ECO:0007669"/>
    <property type="project" value="UniProtKB-UniRule"/>
</dbReference>
<evidence type="ECO:0000256" key="2">
    <source>
        <dbReference type="ARBA" id="ARBA00007894"/>
    </source>
</evidence>
<evidence type="ECO:0000256" key="6">
    <source>
        <dbReference type="ARBA" id="ARBA00022741"/>
    </source>
</evidence>
<dbReference type="GO" id="GO:0008270">
    <property type="term" value="F:zinc ion binding"/>
    <property type="evidence" value="ECO:0007669"/>
    <property type="project" value="InterPro"/>
</dbReference>
<dbReference type="SUPFAM" id="SSF52374">
    <property type="entry name" value="Nucleotidylyl transferase"/>
    <property type="match status" value="1"/>
</dbReference>
<dbReference type="Pfam" id="PF19269">
    <property type="entry name" value="Anticodon_2"/>
    <property type="match status" value="1"/>
</dbReference>
<dbReference type="EC" id="6.1.1.17" evidence="11"/>
<dbReference type="Proteomes" id="UP000199476">
    <property type="component" value="Unassembled WGS sequence"/>
</dbReference>
<dbReference type="InterPro" id="IPR001412">
    <property type="entry name" value="aa-tRNA-synth_I_CS"/>
</dbReference>
<keyword evidence="5 11" id="KW-0436">Ligase</keyword>
<gene>
    <name evidence="11" type="primary">gltX</name>
    <name evidence="14" type="ORF">SAMN04488692_13216</name>
</gene>
<dbReference type="PROSITE" id="PS00178">
    <property type="entry name" value="AA_TRNA_LIGASE_I"/>
    <property type="match status" value="1"/>
</dbReference>
<evidence type="ECO:0000256" key="1">
    <source>
        <dbReference type="ARBA" id="ARBA00004496"/>
    </source>
</evidence>
<dbReference type="GO" id="GO:0000049">
    <property type="term" value="F:tRNA binding"/>
    <property type="evidence" value="ECO:0007669"/>
    <property type="project" value="InterPro"/>
</dbReference>
<evidence type="ECO:0000256" key="11">
    <source>
        <dbReference type="HAMAP-Rule" id="MF_00022"/>
    </source>
</evidence>
<dbReference type="OrthoDB" id="9807503at2"/>
<sequence length="482" mass="55618">MADMRLRFPPSPTGKIHVGNIRTALFNWLWKEKNEGELVLRIEDTDTERSTQEFEEIIIQELDWLGIEADEGVEIGGDYGPYRQSERGEIYQEHIDRLLEEDKAYRCYCSEEEIKEMREAQKARGEIPHYDGRCRDKNLSPEERPDEYAVRFKMPEKEEEIVVEDQIRGRVSFDSGEFDDFVIQKSNGIPTYNFAVVIDDALMEITDVIRGEDHLSNTPKQIMLYEALDFSLPRFAHLPLILSEDGSKLKKRSDSDAVYVGEFREQGYLPEALVNFLALLGWSPGAEREIMDREDLIEEFEIGEVKKGGAIFDREKLNWMNNHYIKEADLDRIMDLGLPFLQEADLVDDDVDEEWFKKVLDIVRDGLDNLAQLPDEAELFLSELTYEDENKARELFDDEEVQEVLNSLRTRVENCEELDEETVSGIFSEVQEETGVGGRKFYHPLRYALTGKDSGPSLGDFLALLGRSEALSRLERAIKLVG</sequence>
<evidence type="ECO:0000256" key="3">
    <source>
        <dbReference type="ARBA" id="ARBA00011245"/>
    </source>
</evidence>
<dbReference type="Pfam" id="PF00749">
    <property type="entry name" value="tRNA-synt_1c"/>
    <property type="match status" value="1"/>
</dbReference>
<keyword evidence="6 11" id="KW-0547">Nucleotide-binding</keyword>
<evidence type="ECO:0000313" key="15">
    <source>
        <dbReference type="Proteomes" id="UP000199476"/>
    </source>
</evidence>
<dbReference type="Gene3D" id="3.40.50.620">
    <property type="entry name" value="HUPs"/>
    <property type="match status" value="1"/>
</dbReference>